<reference evidence="1 2" key="1">
    <citation type="journal article" date="2019" name="Genome Biol. Evol.">
        <title>Insights into the evolution of the New World diploid cottons (Gossypium, subgenus Houzingenia) based on genome sequencing.</title>
        <authorList>
            <person name="Grover C.E."/>
            <person name="Arick M.A. 2nd"/>
            <person name="Thrash A."/>
            <person name="Conover J.L."/>
            <person name="Sanders W.S."/>
            <person name="Peterson D.G."/>
            <person name="Frelichowski J.E."/>
            <person name="Scheffler J.A."/>
            <person name="Scheffler B.E."/>
            <person name="Wendel J.F."/>
        </authorList>
    </citation>
    <scope>NUCLEOTIDE SEQUENCE [LARGE SCALE GENOMIC DNA]</scope>
    <source>
        <strain evidence="1">1</strain>
        <tissue evidence="1">Leaf</tissue>
    </source>
</reference>
<dbReference type="Proteomes" id="UP000593576">
    <property type="component" value="Unassembled WGS sequence"/>
</dbReference>
<evidence type="ECO:0000313" key="1">
    <source>
        <dbReference type="EMBL" id="MBA0875397.1"/>
    </source>
</evidence>
<organism evidence="1 2">
    <name type="scientific">Gossypium schwendimanii</name>
    <name type="common">Cotton</name>
    <dbReference type="NCBI Taxonomy" id="34291"/>
    <lineage>
        <taxon>Eukaryota</taxon>
        <taxon>Viridiplantae</taxon>
        <taxon>Streptophyta</taxon>
        <taxon>Embryophyta</taxon>
        <taxon>Tracheophyta</taxon>
        <taxon>Spermatophyta</taxon>
        <taxon>Magnoliopsida</taxon>
        <taxon>eudicotyledons</taxon>
        <taxon>Gunneridae</taxon>
        <taxon>Pentapetalae</taxon>
        <taxon>rosids</taxon>
        <taxon>malvids</taxon>
        <taxon>Malvales</taxon>
        <taxon>Malvaceae</taxon>
        <taxon>Malvoideae</taxon>
        <taxon>Gossypium</taxon>
    </lineage>
</organism>
<dbReference type="EMBL" id="JABFAF010000036">
    <property type="protein sequence ID" value="MBA0875397.1"/>
    <property type="molecule type" value="Genomic_DNA"/>
</dbReference>
<accession>A0A7J9MX00</accession>
<dbReference type="AlphaFoldDB" id="A0A7J9MX00"/>
<keyword evidence="2" id="KW-1185">Reference proteome</keyword>
<evidence type="ECO:0000313" key="2">
    <source>
        <dbReference type="Proteomes" id="UP000593576"/>
    </source>
</evidence>
<comment type="caution">
    <text evidence="1">The sequence shown here is derived from an EMBL/GenBank/DDBJ whole genome shotgun (WGS) entry which is preliminary data.</text>
</comment>
<dbReference type="OrthoDB" id="1752174at2759"/>
<protein>
    <submittedName>
        <fullName evidence="1">Uncharacterized protein</fullName>
    </submittedName>
</protein>
<sequence length="41" mass="4785">MRIGWPHILAKARSTFREVRFWVEDVPDMAVLAMKAECPIL</sequence>
<feature type="non-terminal residue" evidence="1">
    <location>
        <position position="41"/>
    </location>
</feature>
<gene>
    <name evidence="1" type="ORF">Goshw_008984</name>
</gene>
<proteinExistence type="predicted"/>
<name>A0A7J9MX00_GOSSC</name>